<evidence type="ECO:0000313" key="9">
    <source>
        <dbReference type="Proteomes" id="UP001595075"/>
    </source>
</evidence>
<dbReference type="InterPro" id="IPR036259">
    <property type="entry name" value="MFS_trans_sf"/>
</dbReference>
<comment type="subcellular location">
    <subcellularLocation>
        <location evidence="1">Membrane</location>
        <topology evidence="1">Multi-pass membrane protein</topology>
    </subcellularLocation>
</comment>
<keyword evidence="9" id="KW-1185">Reference proteome</keyword>
<feature type="transmembrane region" description="Helical" evidence="6">
    <location>
        <begin position="306"/>
        <end position="326"/>
    </location>
</feature>
<evidence type="ECO:0000256" key="1">
    <source>
        <dbReference type="ARBA" id="ARBA00004141"/>
    </source>
</evidence>
<evidence type="ECO:0000256" key="4">
    <source>
        <dbReference type="ARBA" id="ARBA00022989"/>
    </source>
</evidence>
<dbReference type="PANTHER" id="PTHR23502">
    <property type="entry name" value="MAJOR FACILITATOR SUPERFAMILY"/>
    <property type="match status" value="1"/>
</dbReference>
<evidence type="ECO:0000259" key="7">
    <source>
        <dbReference type="PROSITE" id="PS50850"/>
    </source>
</evidence>
<comment type="caution">
    <text evidence="8">The sequence shown here is derived from an EMBL/GenBank/DDBJ whole genome shotgun (WGS) entry which is preliminary data.</text>
</comment>
<keyword evidence="2" id="KW-0813">Transport</keyword>
<dbReference type="SUPFAM" id="SSF103473">
    <property type="entry name" value="MFS general substrate transporter"/>
    <property type="match status" value="1"/>
</dbReference>
<feature type="transmembrane region" description="Helical" evidence="6">
    <location>
        <begin position="156"/>
        <end position="180"/>
    </location>
</feature>
<dbReference type="PROSITE" id="PS50850">
    <property type="entry name" value="MFS"/>
    <property type="match status" value="1"/>
</dbReference>
<dbReference type="InterPro" id="IPR020846">
    <property type="entry name" value="MFS_dom"/>
</dbReference>
<sequence>MSNEREAIKNNHVESQILVPYSLFGTRQKRFIVALVALAAWFSTLSSFIYYPAIPLLASDLQLSITQINVSIATYMAASAIAPSITGDASDIYGRRPLYLFTLTLYFLANIGLGCQSSFAGLLMLRMLQSAGISGAFSIAYGVVADISVPSERGSYVAALTFGITTAPALGPLLGGALSYSLGWRWIFWFLSILSGACLLAMILMLPETARGVVGNGSSNPPSYSRLIAPLRRSFGISVAAVNSPPRTRTRSFPNPLKSLSLLMGKDNAAVVFAGAFLYTTFCCIPASLGSLFVDIYHLNQLQAGLIYLPFGIGCSLAAIASGKLIDRDYRLTAELHGFAVDRVRGEDLRTFPIEKARLRSVFAPLILAVGTVIAFGWAVDRQVHLAVPLVIQFFSGLGLQTCFNTTNTLRIDINPDAPAAAQASSNFVRCTMAAISIAFLQEMIDRIGVAWTFTFFGLLCSFSGVLFVVEREMGMQWRVKRLSIEGA</sequence>
<dbReference type="Gene3D" id="1.20.1250.20">
    <property type="entry name" value="MFS general substrate transporter like domains"/>
    <property type="match status" value="1"/>
</dbReference>
<gene>
    <name evidence="8" type="ORF">VTL71DRAFT_15553</name>
</gene>
<protein>
    <recommendedName>
        <fullName evidence="7">Major facilitator superfamily (MFS) profile domain-containing protein</fullName>
    </recommendedName>
</protein>
<feature type="transmembrane region" description="Helical" evidence="6">
    <location>
        <begin position="131"/>
        <end position="149"/>
    </location>
</feature>
<dbReference type="InterPro" id="IPR011701">
    <property type="entry name" value="MFS"/>
</dbReference>
<proteinExistence type="predicted"/>
<dbReference type="Proteomes" id="UP001595075">
    <property type="component" value="Unassembled WGS sequence"/>
</dbReference>
<evidence type="ECO:0000313" key="8">
    <source>
        <dbReference type="EMBL" id="KAL2069215.1"/>
    </source>
</evidence>
<dbReference type="InterPro" id="IPR005829">
    <property type="entry name" value="Sugar_transporter_CS"/>
</dbReference>
<evidence type="ECO:0000256" key="3">
    <source>
        <dbReference type="ARBA" id="ARBA00022692"/>
    </source>
</evidence>
<dbReference type="EMBL" id="JAZHXI010000008">
    <property type="protein sequence ID" value="KAL2069215.1"/>
    <property type="molecule type" value="Genomic_DNA"/>
</dbReference>
<feature type="transmembrane region" description="Helical" evidence="6">
    <location>
        <begin position="65"/>
        <end position="86"/>
    </location>
</feature>
<feature type="transmembrane region" description="Helical" evidence="6">
    <location>
        <begin position="31"/>
        <end position="53"/>
    </location>
</feature>
<feature type="domain" description="Major facilitator superfamily (MFS) profile" evidence="7">
    <location>
        <begin position="32"/>
        <end position="476"/>
    </location>
</feature>
<accession>A0ABR4CGY4</accession>
<feature type="transmembrane region" description="Helical" evidence="6">
    <location>
        <begin position="362"/>
        <end position="380"/>
    </location>
</feature>
<feature type="transmembrane region" description="Helical" evidence="6">
    <location>
        <begin position="451"/>
        <end position="470"/>
    </location>
</feature>
<feature type="transmembrane region" description="Helical" evidence="6">
    <location>
        <begin position="269"/>
        <end position="294"/>
    </location>
</feature>
<keyword evidence="5 6" id="KW-0472">Membrane</keyword>
<dbReference type="PANTHER" id="PTHR23502:SF51">
    <property type="entry name" value="QUINIDINE RESISTANCE PROTEIN 1-RELATED"/>
    <property type="match status" value="1"/>
</dbReference>
<feature type="transmembrane region" description="Helical" evidence="6">
    <location>
        <begin position="186"/>
        <end position="206"/>
    </location>
</feature>
<feature type="transmembrane region" description="Helical" evidence="6">
    <location>
        <begin position="98"/>
        <end position="125"/>
    </location>
</feature>
<dbReference type="PROSITE" id="PS00216">
    <property type="entry name" value="SUGAR_TRANSPORT_1"/>
    <property type="match status" value="1"/>
</dbReference>
<evidence type="ECO:0000256" key="6">
    <source>
        <dbReference type="SAM" id="Phobius"/>
    </source>
</evidence>
<name>A0ABR4CGY4_9HELO</name>
<reference evidence="8 9" key="1">
    <citation type="journal article" date="2024" name="Commun. Biol.">
        <title>Comparative genomic analysis of thermophilic fungi reveals convergent evolutionary adaptations and gene losses.</title>
        <authorList>
            <person name="Steindorff A.S."/>
            <person name="Aguilar-Pontes M.V."/>
            <person name="Robinson A.J."/>
            <person name="Andreopoulos B."/>
            <person name="LaButti K."/>
            <person name="Kuo A."/>
            <person name="Mondo S."/>
            <person name="Riley R."/>
            <person name="Otillar R."/>
            <person name="Haridas S."/>
            <person name="Lipzen A."/>
            <person name="Grimwood J."/>
            <person name="Schmutz J."/>
            <person name="Clum A."/>
            <person name="Reid I.D."/>
            <person name="Moisan M.C."/>
            <person name="Butler G."/>
            <person name="Nguyen T.T.M."/>
            <person name="Dewar K."/>
            <person name="Conant G."/>
            <person name="Drula E."/>
            <person name="Henrissat B."/>
            <person name="Hansel C."/>
            <person name="Singer S."/>
            <person name="Hutchinson M.I."/>
            <person name="de Vries R.P."/>
            <person name="Natvig D.O."/>
            <person name="Powell A.J."/>
            <person name="Tsang A."/>
            <person name="Grigoriev I.V."/>
        </authorList>
    </citation>
    <scope>NUCLEOTIDE SEQUENCE [LARGE SCALE GENOMIC DNA]</scope>
    <source>
        <strain evidence="8 9">CBS 494.80</strain>
    </source>
</reference>
<evidence type="ECO:0000256" key="2">
    <source>
        <dbReference type="ARBA" id="ARBA00022448"/>
    </source>
</evidence>
<dbReference type="Pfam" id="PF07690">
    <property type="entry name" value="MFS_1"/>
    <property type="match status" value="1"/>
</dbReference>
<organism evidence="8 9">
    <name type="scientific">Oculimacula yallundae</name>
    <dbReference type="NCBI Taxonomy" id="86028"/>
    <lineage>
        <taxon>Eukaryota</taxon>
        <taxon>Fungi</taxon>
        <taxon>Dikarya</taxon>
        <taxon>Ascomycota</taxon>
        <taxon>Pezizomycotina</taxon>
        <taxon>Leotiomycetes</taxon>
        <taxon>Helotiales</taxon>
        <taxon>Ploettnerulaceae</taxon>
        <taxon>Oculimacula</taxon>
    </lineage>
</organism>
<keyword evidence="3 6" id="KW-0812">Transmembrane</keyword>
<keyword evidence="4 6" id="KW-1133">Transmembrane helix</keyword>
<evidence type="ECO:0000256" key="5">
    <source>
        <dbReference type="ARBA" id="ARBA00023136"/>
    </source>
</evidence>